<dbReference type="EMBL" id="PP965496">
    <property type="protein sequence ID" value="XCO00174.1"/>
    <property type="molecule type" value="Genomic_DNA"/>
</dbReference>
<feature type="region of interest" description="Disordered" evidence="1">
    <location>
        <begin position="262"/>
        <end position="286"/>
    </location>
</feature>
<name>A0AAU8MIX5_9CAUD</name>
<organism evidence="2">
    <name type="scientific">Geladintestivirus 6</name>
    <dbReference type="NCBI Taxonomy" id="3233138"/>
    <lineage>
        <taxon>Viruses</taxon>
        <taxon>Duplodnaviria</taxon>
        <taxon>Heunggongvirae</taxon>
        <taxon>Uroviricota</taxon>
        <taxon>Caudoviricetes</taxon>
        <taxon>Crassvirales</taxon>
    </lineage>
</organism>
<reference evidence="2" key="1">
    <citation type="submission" date="2024-06" db="EMBL/GenBank/DDBJ databases">
        <title>Intestivirid acquisition increases across infancy in a wild primate population.</title>
        <authorList>
            <person name="Schneider-Creas I.A."/>
            <person name="Moya I.L."/>
            <person name="Chiou K.L."/>
            <person name="Baniel A."/>
            <person name="Azanaw Haile A."/>
            <person name="Kebede F."/>
            <person name="Abebe B."/>
            <person name="Snyder-Mackler N."/>
            <person name="Varsani A."/>
        </authorList>
    </citation>
    <scope>NUCLEOTIDE SEQUENCE</scope>
    <source>
        <strain evidence="2">Int_RNL_2018_1178_PEE</strain>
    </source>
</reference>
<protein>
    <recommendedName>
        <fullName evidence="3">Capsid protein</fullName>
    </recommendedName>
</protein>
<feature type="compositionally biased region" description="Low complexity" evidence="1">
    <location>
        <begin position="263"/>
        <end position="286"/>
    </location>
</feature>
<sequence length="286" mass="32079">MTIAEMHVWFRQYAQQMGMQNVRAILPEQIDLLINSSITDTINQVITQNIGITNDRVITDNSKIGQINALRSLYKVKTVQAIPVNSGSSSTTSPFVKGEETHILRMYADIKNFDNGGSGSTGKFDYLYLVDLAINYSNLSSISGSPTTLTNYFPVRLIDDAYLADTLNDFVLRPRLRTPVAVLYNDQLDIYIDNLASGKLPENLNPYKLRVSYIAKPAIVAYKSDLGGTDIDCNLPEYMHVDILKHAVDLYRIAISGAISTSQQAEQNQQRENTRNNYRNEGNQQK</sequence>
<accession>A0AAU8MIX5</accession>
<evidence type="ECO:0000313" key="2">
    <source>
        <dbReference type="EMBL" id="XCO00174.1"/>
    </source>
</evidence>
<evidence type="ECO:0000256" key="1">
    <source>
        <dbReference type="SAM" id="MobiDB-lite"/>
    </source>
</evidence>
<proteinExistence type="predicted"/>
<evidence type="ECO:0008006" key="3">
    <source>
        <dbReference type="Google" id="ProtNLM"/>
    </source>
</evidence>